<accession>A0AA36J2V0</accession>
<organism evidence="2 3">
    <name type="scientific">Effrenium voratum</name>
    <dbReference type="NCBI Taxonomy" id="2562239"/>
    <lineage>
        <taxon>Eukaryota</taxon>
        <taxon>Sar</taxon>
        <taxon>Alveolata</taxon>
        <taxon>Dinophyceae</taxon>
        <taxon>Suessiales</taxon>
        <taxon>Symbiodiniaceae</taxon>
        <taxon>Effrenium</taxon>
    </lineage>
</organism>
<dbReference type="AlphaFoldDB" id="A0AA36J2V0"/>
<proteinExistence type="predicted"/>
<comment type="caution">
    <text evidence="2">The sequence shown here is derived from an EMBL/GenBank/DDBJ whole genome shotgun (WGS) entry which is preliminary data.</text>
</comment>
<reference evidence="2" key="1">
    <citation type="submission" date="2023-08" db="EMBL/GenBank/DDBJ databases">
        <authorList>
            <person name="Chen Y."/>
            <person name="Shah S."/>
            <person name="Dougan E. K."/>
            <person name="Thang M."/>
            <person name="Chan C."/>
        </authorList>
    </citation>
    <scope>NUCLEOTIDE SEQUENCE</scope>
</reference>
<sequence length="638" mass="68784">MVPMVPERRSVACLSQVLGGERHAVSLEHLAGLCDRETVAEALRPHLQRLQEAEAAEIPRLWASLEHAALVLSELTGEETSALALSAADRERAPGASSESRASSWERDATATLDALAKGAPAAAWASRLAYCVQVEAHGGSKSASACAQRWLQRSLPVLPWILAWLMVPVNLAALRQVRGALEFCEDAQALSQLRDVFVTACTLLLRAAWFQTAPGYSHAVAWLTSVLVAAHEACQILLPEIPAGAVAAAIAVSGPWSTEIQSPPWEAVLGEPAFALHICALPGLSSEPTCAPAPDELSDAVARAVHQEVTRVTESDRLPGEGWPGKIAPLLLLFRLLPDAGGSPLLAQARLMALRALRSSSQAVTENQLFDFLQDECGHGHTVLRHLAEVLRARDSAARGVFRVTLISAAAAAGLGLQACESPNSLCDFIRSEQDGWAEAYLAQYPHRRLVWQPLGEAEILWRHAKGETLLVLSEPQAHALLSVARLELPELPELPLAEPWAALAGPLGPLELDVDARAVRLRTACDAPRLDLTTLPEMVRAKEPERSREVHAPIVDAALVRILKRFHVLTVEEVLVKLATYPDCLEMPGLTSPAFALARAAAEDGEALGRLRSLCERGLLRAEGDLDSQSRLFYEN</sequence>
<keyword evidence="3" id="KW-1185">Reference proteome</keyword>
<feature type="region of interest" description="Disordered" evidence="1">
    <location>
        <begin position="86"/>
        <end position="105"/>
    </location>
</feature>
<evidence type="ECO:0000313" key="3">
    <source>
        <dbReference type="Proteomes" id="UP001178507"/>
    </source>
</evidence>
<name>A0AA36J2V0_9DINO</name>
<dbReference type="Proteomes" id="UP001178507">
    <property type="component" value="Unassembled WGS sequence"/>
</dbReference>
<protein>
    <submittedName>
        <fullName evidence="2">Uncharacterized protein</fullName>
    </submittedName>
</protein>
<feature type="compositionally biased region" description="Low complexity" evidence="1">
    <location>
        <begin position="94"/>
        <end position="103"/>
    </location>
</feature>
<gene>
    <name evidence="2" type="ORF">EVOR1521_LOCUS22351</name>
</gene>
<evidence type="ECO:0000313" key="2">
    <source>
        <dbReference type="EMBL" id="CAJ1398598.1"/>
    </source>
</evidence>
<dbReference type="SUPFAM" id="SSF75632">
    <property type="entry name" value="Cullin homology domain"/>
    <property type="match status" value="1"/>
</dbReference>
<evidence type="ECO:0000256" key="1">
    <source>
        <dbReference type="SAM" id="MobiDB-lite"/>
    </source>
</evidence>
<dbReference type="EMBL" id="CAUJNA010003305">
    <property type="protein sequence ID" value="CAJ1398598.1"/>
    <property type="molecule type" value="Genomic_DNA"/>
</dbReference>
<dbReference type="InterPro" id="IPR036317">
    <property type="entry name" value="Cullin_homology_sf"/>
</dbReference>